<evidence type="ECO:0000313" key="3">
    <source>
        <dbReference type="Proteomes" id="UP000011518"/>
    </source>
</evidence>
<protein>
    <submittedName>
        <fullName evidence="2">Uncharacterized protein</fullName>
    </submittedName>
</protein>
<feature type="region of interest" description="Disordered" evidence="1">
    <location>
        <begin position="136"/>
        <end position="155"/>
    </location>
</feature>
<name>L9KS90_TUPCH</name>
<organism evidence="2 3">
    <name type="scientific">Tupaia chinensis</name>
    <name type="common">Chinese tree shrew</name>
    <name type="synonym">Tupaia belangeri chinensis</name>
    <dbReference type="NCBI Taxonomy" id="246437"/>
    <lineage>
        <taxon>Eukaryota</taxon>
        <taxon>Metazoa</taxon>
        <taxon>Chordata</taxon>
        <taxon>Craniata</taxon>
        <taxon>Vertebrata</taxon>
        <taxon>Euteleostomi</taxon>
        <taxon>Mammalia</taxon>
        <taxon>Eutheria</taxon>
        <taxon>Euarchontoglires</taxon>
        <taxon>Scandentia</taxon>
        <taxon>Tupaiidae</taxon>
        <taxon>Tupaia</taxon>
    </lineage>
</organism>
<proteinExistence type="predicted"/>
<reference evidence="3" key="2">
    <citation type="journal article" date="2013" name="Nat. Commun.">
        <title>Genome of the Chinese tree shrew.</title>
        <authorList>
            <person name="Fan Y."/>
            <person name="Huang Z.Y."/>
            <person name="Cao C.C."/>
            <person name="Chen C.S."/>
            <person name="Chen Y.X."/>
            <person name="Fan D.D."/>
            <person name="He J."/>
            <person name="Hou H.L."/>
            <person name="Hu L."/>
            <person name="Hu X.T."/>
            <person name="Jiang X.T."/>
            <person name="Lai R."/>
            <person name="Lang Y.S."/>
            <person name="Liang B."/>
            <person name="Liao S.G."/>
            <person name="Mu D."/>
            <person name="Ma Y.Y."/>
            <person name="Niu Y.Y."/>
            <person name="Sun X.Q."/>
            <person name="Xia J.Q."/>
            <person name="Xiao J."/>
            <person name="Xiong Z.Q."/>
            <person name="Xu L."/>
            <person name="Yang L."/>
            <person name="Zhang Y."/>
            <person name="Zhao W."/>
            <person name="Zhao X.D."/>
            <person name="Zheng Y.T."/>
            <person name="Zhou J.M."/>
            <person name="Zhu Y.B."/>
            <person name="Zhang G.J."/>
            <person name="Wang J."/>
            <person name="Yao Y.G."/>
        </authorList>
    </citation>
    <scope>NUCLEOTIDE SEQUENCE [LARGE SCALE GENOMIC DNA]</scope>
</reference>
<gene>
    <name evidence="2" type="ORF">TREES_T100007680</name>
</gene>
<dbReference type="Proteomes" id="UP000011518">
    <property type="component" value="Unassembled WGS sequence"/>
</dbReference>
<sequence>MGTAGPQGAANPTDCPRTLGRVGTSPREESLGAPLPQGVPDPSAAQASGNQDGAHEAQWAGGAVGSRAGGNVAYESWVREKVLFLLHPERWLGTHGASAPEEVAMEETFPQAGGDDHDQELDCPSALFQRKKRISGRRMAASSGNPPPDPAAPPKSVLVRVVDYQVTQEVLWTAWTKGRMTTRTEERSMTAVTFRTHPE</sequence>
<feature type="region of interest" description="Disordered" evidence="1">
    <location>
        <begin position="1"/>
        <end position="64"/>
    </location>
</feature>
<dbReference type="FunCoup" id="L9KS90">
    <property type="interactions" value="56"/>
</dbReference>
<evidence type="ECO:0000256" key="1">
    <source>
        <dbReference type="SAM" id="MobiDB-lite"/>
    </source>
</evidence>
<dbReference type="PANTHER" id="PTHR36880">
    <property type="entry name" value="9130008F23RIK PROTEIN"/>
    <property type="match status" value="1"/>
</dbReference>
<dbReference type="InParanoid" id="L9KS90"/>
<accession>L9KS90</accession>
<reference evidence="3" key="1">
    <citation type="submission" date="2012-07" db="EMBL/GenBank/DDBJ databases">
        <title>Genome of the Chinese tree shrew, a rising model animal genetically related to primates.</title>
        <authorList>
            <person name="Zhang G."/>
            <person name="Fan Y."/>
            <person name="Yao Y."/>
            <person name="Huang Z."/>
        </authorList>
    </citation>
    <scope>NUCLEOTIDE SEQUENCE [LARGE SCALE GENOMIC DNA]</scope>
</reference>
<dbReference type="eggNOG" id="ENOG502SVK6">
    <property type="taxonomic scope" value="Eukaryota"/>
</dbReference>
<dbReference type="EMBL" id="KB320679">
    <property type="protein sequence ID" value="ELW65656.1"/>
    <property type="molecule type" value="Genomic_DNA"/>
</dbReference>
<dbReference type="PANTHER" id="PTHR36880:SF1">
    <property type="entry name" value="9130008F23RIK PROTEIN"/>
    <property type="match status" value="1"/>
</dbReference>
<keyword evidence="3" id="KW-1185">Reference proteome</keyword>
<dbReference type="AlphaFoldDB" id="L9KS90"/>
<evidence type="ECO:0000313" key="2">
    <source>
        <dbReference type="EMBL" id="ELW65656.1"/>
    </source>
</evidence>
<dbReference type="InterPro" id="IPR037739">
    <property type="entry name" value="C6orf141"/>
</dbReference>